<keyword evidence="1" id="KW-1188">Viral release from host cell</keyword>
<name>A0ABN6S2J8_9BACT</name>
<reference evidence="3 4" key="1">
    <citation type="submission" date="2022-08" db="EMBL/GenBank/DDBJ databases">
        <title>Genome Sequence of the sulphate-reducing bacterium, Pseudodesulfovibrio sp. SYK.</title>
        <authorList>
            <person name="Kondo R."/>
            <person name="Kataoka T."/>
        </authorList>
    </citation>
    <scope>NUCLEOTIDE SEQUENCE [LARGE SCALE GENOMIC DNA]</scope>
    <source>
        <strain evidence="3 4">SYK</strain>
    </source>
</reference>
<sequence length="175" mass="19610">MAKKKATKLSEKQKKFVREYLVDLNATQAAVRAGYSEKTARKQGSRLLTNVDIQKAIQSGVVKREKRTEIDQDYVINTIVETVERCKQAKPVIGRNGQHLKVENSDGEMAPAYTFEPNAILKGTKQLGQHLGMFTERIDHNHSGSVELKHAYSHMLAEIDGKTADLMKGNEAEDE</sequence>
<evidence type="ECO:0008006" key="5">
    <source>
        <dbReference type="Google" id="ProtNLM"/>
    </source>
</evidence>
<accession>A0ABN6S2J8</accession>
<dbReference type="InterPro" id="IPR052404">
    <property type="entry name" value="SPP1-like_terminase"/>
</dbReference>
<proteinExistence type="predicted"/>
<evidence type="ECO:0000256" key="2">
    <source>
        <dbReference type="ARBA" id="ARBA00023219"/>
    </source>
</evidence>
<dbReference type="RefSeq" id="WP_281761849.1">
    <property type="nucleotide sequence ID" value="NZ_AP026709.1"/>
</dbReference>
<dbReference type="PANTHER" id="PTHR41328:SF2">
    <property type="entry name" value="TERMINASE SMALL SUBUNIT"/>
    <property type="match status" value="1"/>
</dbReference>
<evidence type="ECO:0000256" key="1">
    <source>
        <dbReference type="ARBA" id="ARBA00022612"/>
    </source>
</evidence>
<gene>
    <name evidence="3" type="ORF">SYK_02800</name>
</gene>
<dbReference type="InterPro" id="IPR005335">
    <property type="entry name" value="Terminase_ssu"/>
</dbReference>
<evidence type="ECO:0000313" key="3">
    <source>
        <dbReference type="EMBL" id="BDQ35920.1"/>
    </source>
</evidence>
<organism evidence="3 4">
    <name type="scientific">Pseudodesulfovibrio nedwellii</name>
    <dbReference type="NCBI Taxonomy" id="2973072"/>
    <lineage>
        <taxon>Bacteria</taxon>
        <taxon>Pseudomonadati</taxon>
        <taxon>Thermodesulfobacteriota</taxon>
        <taxon>Desulfovibrionia</taxon>
        <taxon>Desulfovibrionales</taxon>
        <taxon>Desulfovibrionaceae</taxon>
    </lineage>
</organism>
<dbReference type="EMBL" id="AP026709">
    <property type="protein sequence ID" value="BDQ35920.1"/>
    <property type="molecule type" value="Genomic_DNA"/>
</dbReference>
<dbReference type="InterPro" id="IPR038713">
    <property type="entry name" value="Terminase_Gp1_N_sf"/>
</dbReference>
<protein>
    <recommendedName>
        <fullName evidence="5">Terminase small subunit</fullName>
    </recommendedName>
</protein>
<dbReference type="PANTHER" id="PTHR41328">
    <property type="entry name" value="TERMINASE SMALL SUBUNIT-RELATED"/>
    <property type="match status" value="1"/>
</dbReference>
<dbReference type="Pfam" id="PF03592">
    <property type="entry name" value="Terminase_2"/>
    <property type="match status" value="1"/>
</dbReference>
<dbReference type="Gene3D" id="1.10.10.1400">
    <property type="entry name" value="Terminase, small subunit, N-terminal DNA-binding domain, HTH motif"/>
    <property type="match status" value="1"/>
</dbReference>
<keyword evidence="4" id="KW-1185">Reference proteome</keyword>
<evidence type="ECO:0000313" key="4">
    <source>
        <dbReference type="Proteomes" id="UP001317742"/>
    </source>
</evidence>
<dbReference type="Proteomes" id="UP001317742">
    <property type="component" value="Chromosome"/>
</dbReference>
<keyword evidence="2" id="KW-0231">Viral genome packaging</keyword>